<protein>
    <submittedName>
        <fullName evidence="6">DNA-binding transcriptional LysR family regulator</fullName>
    </submittedName>
</protein>
<dbReference type="Gene3D" id="3.40.190.10">
    <property type="entry name" value="Periplasmic binding protein-like II"/>
    <property type="match status" value="2"/>
</dbReference>
<comment type="caution">
    <text evidence="6">The sequence shown here is derived from an EMBL/GenBank/DDBJ whole genome shotgun (WGS) entry which is preliminary data.</text>
</comment>
<dbReference type="GO" id="GO:0032993">
    <property type="term" value="C:protein-DNA complex"/>
    <property type="evidence" value="ECO:0007669"/>
    <property type="project" value="TreeGrafter"/>
</dbReference>
<evidence type="ECO:0000256" key="1">
    <source>
        <dbReference type="ARBA" id="ARBA00009437"/>
    </source>
</evidence>
<evidence type="ECO:0000259" key="5">
    <source>
        <dbReference type="PROSITE" id="PS50931"/>
    </source>
</evidence>
<dbReference type="RefSeq" id="WP_123390834.1">
    <property type="nucleotide sequence ID" value="NZ_RKHO01000001.1"/>
</dbReference>
<dbReference type="EMBL" id="RKHO01000001">
    <property type="protein sequence ID" value="ROR91363.1"/>
    <property type="molecule type" value="Genomic_DNA"/>
</dbReference>
<dbReference type="GO" id="GO:0003677">
    <property type="term" value="F:DNA binding"/>
    <property type="evidence" value="ECO:0007669"/>
    <property type="project" value="UniProtKB-KW"/>
</dbReference>
<dbReference type="InterPro" id="IPR000847">
    <property type="entry name" value="LysR_HTH_N"/>
</dbReference>
<evidence type="ECO:0000256" key="3">
    <source>
        <dbReference type="ARBA" id="ARBA00023125"/>
    </source>
</evidence>
<keyword evidence="3 6" id="KW-0238">DNA-binding</keyword>
<evidence type="ECO:0000256" key="2">
    <source>
        <dbReference type="ARBA" id="ARBA00023015"/>
    </source>
</evidence>
<dbReference type="Proteomes" id="UP000281738">
    <property type="component" value="Unassembled WGS sequence"/>
</dbReference>
<dbReference type="InterPro" id="IPR005119">
    <property type="entry name" value="LysR_subst-bd"/>
</dbReference>
<accession>A0A3N2CV71</accession>
<dbReference type="PANTHER" id="PTHR30346:SF29">
    <property type="entry name" value="LYSR SUBSTRATE-BINDING"/>
    <property type="match status" value="1"/>
</dbReference>
<dbReference type="PANTHER" id="PTHR30346">
    <property type="entry name" value="TRANSCRIPTIONAL DUAL REGULATOR HCAR-RELATED"/>
    <property type="match status" value="1"/>
</dbReference>
<sequence length="300" mass="31823">MDVRHLDLLRELADRGSLAAVAQATHRTPSALSQQLRTAERAFGAALVEPHGRGLRLTEAGALLARGGADVATAVARVTAAWEDYRGGPRGTVSVAALPSAATFLLPRLQRRLAGTGLELRCRDYDLAETDFAGLTADNDLVIGHSVTARRPAGTAGLTVTPLVTEPLDVALAEDHPLATRPWLHCRDLVDQSWIGVPPGYPFDSVLTSVEQATGATLDVRQRLRDNRLVEALVASSRHVAMLPRFTTPAGQGLVLRELRGVRAQRHVVAIARPDRAARLAARTVLDGLVAVAAEVAAGG</sequence>
<proteinExistence type="inferred from homology"/>
<evidence type="ECO:0000313" key="6">
    <source>
        <dbReference type="EMBL" id="ROR91363.1"/>
    </source>
</evidence>
<dbReference type="GO" id="GO:0003700">
    <property type="term" value="F:DNA-binding transcription factor activity"/>
    <property type="evidence" value="ECO:0007669"/>
    <property type="project" value="InterPro"/>
</dbReference>
<name>A0A3N2CV71_9ACTN</name>
<comment type="similarity">
    <text evidence="1">Belongs to the LysR transcriptional regulatory family.</text>
</comment>
<dbReference type="OrthoDB" id="4131546at2"/>
<organism evidence="6 7">
    <name type="scientific">Nocardioides aurantiacus</name>
    <dbReference type="NCBI Taxonomy" id="86796"/>
    <lineage>
        <taxon>Bacteria</taxon>
        <taxon>Bacillati</taxon>
        <taxon>Actinomycetota</taxon>
        <taxon>Actinomycetes</taxon>
        <taxon>Propionibacteriales</taxon>
        <taxon>Nocardioidaceae</taxon>
        <taxon>Nocardioides</taxon>
    </lineage>
</organism>
<dbReference type="SUPFAM" id="SSF46785">
    <property type="entry name" value="Winged helix' DNA-binding domain"/>
    <property type="match status" value="1"/>
</dbReference>
<dbReference type="SUPFAM" id="SSF53850">
    <property type="entry name" value="Periplasmic binding protein-like II"/>
    <property type="match status" value="1"/>
</dbReference>
<reference evidence="6 7" key="1">
    <citation type="submission" date="2018-11" db="EMBL/GenBank/DDBJ databases">
        <title>Sequencing the genomes of 1000 actinobacteria strains.</title>
        <authorList>
            <person name="Klenk H.-P."/>
        </authorList>
    </citation>
    <scope>NUCLEOTIDE SEQUENCE [LARGE SCALE GENOMIC DNA]</scope>
    <source>
        <strain evidence="6 7">DSM 12652</strain>
    </source>
</reference>
<gene>
    <name evidence="6" type="ORF">EDD33_2229</name>
</gene>
<dbReference type="PROSITE" id="PS50931">
    <property type="entry name" value="HTH_LYSR"/>
    <property type="match status" value="1"/>
</dbReference>
<keyword evidence="7" id="KW-1185">Reference proteome</keyword>
<keyword evidence="2" id="KW-0805">Transcription regulation</keyword>
<dbReference type="AlphaFoldDB" id="A0A3N2CV71"/>
<dbReference type="Gene3D" id="1.10.10.10">
    <property type="entry name" value="Winged helix-like DNA-binding domain superfamily/Winged helix DNA-binding domain"/>
    <property type="match status" value="1"/>
</dbReference>
<evidence type="ECO:0000313" key="7">
    <source>
        <dbReference type="Proteomes" id="UP000281738"/>
    </source>
</evidence>
<evidence type="ECO:0000256" key="4">
    <source>
        <dbReference type="ARBA" id="ARBA00023163"/>
    </source>
</evidence>
<dbReference type="Pfam" id="PF00126">
    <property type="entry name" value="HTH_1"/>
    <property type="match status" value="1"/>
</dbReference>
<feature type="domain" description="HTH lysR-type" evidence="5">
    <location>
        <begin position="1"/>
        <end position="58"/>
    </location>
</feature>
<dbReference type="InterPro" id="IPR036390">
    <property type="entry name" value="WH_DNA-bd_sf"/>
</dbReference>
<keyword evidence="4" id="KW-0804">Transcription</keyword>
<dbReference type="InterPro" id="IPR036388">
    <property type="entry name" value="WH-like_DNA-bd_sf"/>
</dbReference>
<dbReference type="Pfam" id="PF03466">
    <property type="entry name" value="LysR_substrate"/>
    <property type="match status" value="1"/>
</dbReference>